<dbReference type="EMBL" id="RKIT01000002">
    <property type="protein sequence ID" value="RSC17357.1"/>
    <property type="molecule type" value="Genomic_DNA"/>
</dbReference>
<dbReference type="Gene3D" id="1.10.260.40">
    <property type="entry name" value="lambda repressor-like DNA-binding domains"/>
    <property type="match status" value="1"/>
</dbReference>
<dbReference type="EMBL" id="JADVNV010000011">
    <property type="protein sequence ID" value="MBJ9870351.1"/>
    <property type="molecule type" value="Genomic_DNA"/>
</dbReference>
<dbReference type="GeneID" id="45134734"/>
<evidence type="ECO:0000313" key="11">
    <source>
        <dbReference type="Proteomes" id="UP000270272"/>
    </source>
</evidence>
<dbReference type="Proteomes" id="UP000270272">
    <property type="component" value="Chromosome"/>
</dbReference>
<dbReference type="RefSeq" id="WP_012131471.1">
    <property type="nucleotide sequence ID" value="NZ_ABTEQQ020000001.1"/>
</dbReference>
<reference evidence="8 10" key="2">
    <citation type="submission" date="2018-06" db="EMBL/GenBank/DDBJ databases">
        <authorList>
            <consortium name="Pathogen Informatics"/>
            <person name="Doyle S."/>
        </authorList>
    </citation>
    <scope>NUCLEOTIDE SEQUENCE [LARGE SCALE GENOMIC DNA]</scope>
    <source>
        <strain evidence="8 10">NCTC10786</strain>
    </source>
</reference>
<reference evidence="5" key="1">
    <citation type="submission" date="2014-06" db="EMBL/GenBank/DDBJ databases">
        <authorList>
            <person name="Urmite Genomes Urmite Genomes"/>
        </authorList>
    </citation>
    <scope>NUCLEOTIDE SEQUENCE</scope>
</reference>
<reference evidence="6" key="6">
    <citation type="submission" date="2020-11" db="EMBL/GenBank/DDBJ databases">
        <title>Enhanced detection system for hospital associated transmission using whole genome sequencing surveillance.</title>
        <authorList>
            <person name="Harrison L.H."/>
            <person name="Van Tyne D."/>
            <person name="Marsh J.W."/>
            <person name="Griffith M.P."/>
            <person name="Snyder D.J."/>
            <person name="Cooper V.S."/>
            <person name="Mustapha M."/>
        </authorList>
    </citation>
    <scope>NUCLEOTIDE SEQUENCE</scope>
    <source>
        <strain evidence="6">CB00014</strain>
    </source>
</reference>
<dbReference type="PROSITE" id="PS00356">
    <property type="entry name" value="HTH_LACI_1"/>
    <property type="match status" value="1"/>
</dbReference>
<dbReference type="GO" id="GO:0003700">
    <property type="term" value="F:DNA-binding transcription factor activity"/>
    <property type="evidence" value="ECO:0007669"/>
    <property type="project" value="TreeGrafter"/>
</dbReference>
<reference evidence="9 11" key="5">
    <citation type="submission" date="2018-12" db="EMBL/GenBank/DDBJ databases">
        <authorList>
            <consortium name="Pathogen Informatics"/>
        </authorList>
    </citation>
    <scope>NUCLEOTIDE SEQUENCE [LARGE SCALE GENOMIC DNA]</scope>
    <source>
        <strain evidence="9 11">NCTC11075</strain>
    </source>
</reference>
<dbReference type="InterPro" id="IPR046335">
    <property type="entry name" value="LacI/GalR-like_sensor"/>
</dbReference>
<dbReference type="Gene3D" id="3.40.50.2300">
    <property type="match status" value="2"/>
</dbReference>
<evidence type="ECO:0000313" key="10">
    <source>
        <dbReference type="Proteomes" id="UP000251584"/>
    </source>
</evidence>
<dbReference type="EMBL" id="LK931336">
    <property type="protein sequence ID" value="CDZ82427.1"/>
    <property type="molecule type" value="Genomic_DNA"/>
</dbReference>
<dbReference type="Proteomes" id="UP000282299">
    <property type="component" value="Unassembled WGS sequence"/>
</dbReference>
<evidence type="ECO:0000313" key="5">
    <source>
        <dbReference type="EMBL" id="CDZ82427.1"/>
    </source>
</evidence>
<dbReference type="CDD" id="cd01392">
    <property type="entry name" value="HTH_LacI"/>
    <property type="match status" value="1"/>
</dbReference>
<dbReference type="CDD" id="cd01575">
    <property type="entry name" value="PBP1_GntR"/>
    <property type="match status" value="1"/>
</dbReference>
<evidence type="ECO:0000313" key="12">
    <source>
        <dbReference type="Proteomes" id="UP000282299"/>
    </source>
</evidence>
<keyword evidence="3" id="KW-0804">Transcription</keyword>
<dbReference type="PROSITE" id="PS50932">
    <property type="entry name" value="HTH_LACI_2"/>
    <property type="match status" value="1"/>
</dbReference>
<evidence type="ECO:0000256" key="3">
    <source>
        <dbReference type="ARBA" id="ARBA00023163"/>
    </source>
</evidence>
<dbReference type="EMBL" id="UAVY01000004">
    <property type="protein sequence ID" value="SQB28775.1"/>
    <property type="molecule type" value="Genomic_DNA"/>
</dbReference>
<reference evidence="12" key="4">
    <citation type="submission" date="2018-10" db="EMBL/GenBank/DDBJ databases">
        <title>FDA dAtabase for Regulatory Grade micrObial Sequences (FDA-ARGOS): Supporting development and validation of Infectious Disease Dx tests.</title>
        <authorList>
            <person name="Goldberg B."/>
            <person name="Campos J."/>
            <person name="Tallon L."/>
            <person name="Sadzewicz L."/>
            <person name="Zhao X."/>
            <person name="Vavikolanu K."/>
            <person name="Mehta A."/>
            <person name="Aluvathingal J."/>
            <person name="Nadendla S."/>
            <person name="Geyer C."/>
            <person name="Nandy P."/>
            <person name="Yan Y."/>
            <person name="Sichtig H."/>
        </authorList>
    </citation>
    <scope>NUCLEOTIDE SEQUENCE [LARGE SCALE GENOMIC DNA]</scope>
    <source>
        <strain evidence="12">FDAARGOS_526</strain>
    </source>
</reference>
<reference evidence="7" key="3">
    <citation type="submission" date="2018-10" db="EMBL/GenBank/DDBJ databases">
        <title>FDA dAtabase for Regulatory Grade micrObial Sequences (FDA-ARGOS): Supporting development and validation of Infectious Disease Dx tests.</title>
        <authorList>
            <person name="Campos J."/>
            <person name="Goldberg B."/>
            <person name="Tallon L.J."/>
            <person name="Sadzewicz L."/>
            <person name="Zhao X."/>
            <person name="Vavikolanu K."/>
            <person name="Mehta A."/>
            <person name="Aluvathingal J."/>
            <person name="Nadendla S."/>
            <person name="Geyer C."/>
            <person name="Nandy P."/>
            <person name="Yan Y."/>
            <person name="Sichtig H."/>
        </authorList>
    </citation>
    <scope>NUCLEOTIDE SEQUENCE</scope>
    <source>
        <strain evidence="7">FDAARGOS_526</strain>
    </source>
</reference>
<dbReference type="EMBL" id="LR134204">
    <property type="protein sequence ID" value="VEB86718.1"/>
    <property type="molecule type" value="Genomic_DNA"/>
</dbReference>
<accession>A0A078LB04</accession>
<dbReference type="InterPro" id="IPR000843">
    <property type="entry name" value="HTH_LacI"/>
</dbReference>
<gene>
    <name evidence="9" type="primary">gntR_1</name>
    <name evidence="8" type="synonym">gntR_2</name>
    <name evidence="5" type="ORF">BN1086_00504</name>
    <name evidence="7" type="ORF">EGS84_10570</name>
    <name evidence="6" type="ORF">I5687_20580</name>
    <name evidence="8" type="ORF">NCTC10786_02564</name>
    <name evidence="9" type="ORF">NCTC11075_01222</name>
</gene>
<dbReference type="GO" id="GO:0000976">
    <property type="term" value="F:transcription cis-regulatory region binding"/>
    <property type="evidence" value="ECO:0007669"/>
    <property type="project" value="TreeGrafter"/>
</dbReference>
<dbReference type="Proteomes" id="UP000251584">
    <property type="component" value="Unassembled WGS sequence"/>
</dbReference>
<dbReference type="OMA" id="QGWYKAM"/>
<protein>
    <submittedName>
        <fullName evidence="6">LacI family DNA-binding transcriptional regulator</fullName>
    </submittedName>
    <submittedName>
        <fullName evidence="5">LacI family transcriptional regulator</fullName>
    </submittedName>
</protein>
<dbReference type="Proteomes" id="UP000807555">
    <property type="component" value="Unassembled WGS sequence"/>
</dbReference>
<evidence type="ECO:0000256" key="2">
    <source>
        <dbReference type="ARBA" id="ARBA00023125"/>
    </source>
</evidence>
<feature type="domain" description="HTH lacI-type" evidence="4">
    <location>
        <begin position="13"/>
        <end position="67"/>
    </location>
</feature>
<dbReference type="SMART" id="SM00354">
    <property type="entry name" value="HTH_LACI"/>
    <property type="match status" value="1"/>
</dbReference>
<dbReference type="PANTHER" id="PTHR30146:SF33">
    <property type="entry name" value="TRANSCRIPTIONAL REGULATOR"/>
    <property type="match status" value="1"/>
</dbReference>
<dbReference type="SUPFAM" id="SSF47413">
    <property type="entry name" value="lambda repressor-like DNA-binding domains"/>
    <property type="match status" value="1"/>
</dbReference>
<name>A0A078LB04_CITKO</name>
<dbReference type="InterPro" id="IPR010982">
    <property type="entry name" value="Lambda_DNA-bd_dom_sf"/>
</dbReference>
<dbReference type="Pfam" id="PF13377">
    <property type="entry name" value="Peripla_BP_3"/>
    <property type="match status" value="1"/>
</dbReference>
<evidence type="ECO:0000313" key="7">
    <source>
        <dbReference type="EMBL" id="RSC17357.1"/>
    </source>
</evidence>
<dbReference type="InterPro" id="IPR028082">
    <property type="entry name" value="Peripla_BP_I"/>
</dbReference>
<evidence type="ECO:0000259" key="4">
    <source>
        <dbReference type="PROSITE" id="PS50932"/>
    </source>
</evidence>
<proteinExistence type="predicted"/>
<dbReference type="Pfam" id="PF00356">
    <property type="entry name" value="LacI"/>
    <property type="match status" value="1"/>
</dbReference>
<dbReference type="PANTHER" id="PTHR30146">
    <property type="entry name" value="LACI-RELATED TRANSCRIPTIONAL REPRESSOR"/>
    <property type="match status" value="1"/>
</dbReference>
<keyword evidence="2 6" id="KW-0238">DNA-binding</keyword>
<keyword evidence="1" id="KW-0805">Transcription regulation</keyword>
<evidence type="ECO:0000313" key="9">
    <source>
        <dbReference type="EMBL" id="VEB86718.1"/>
    </source>
</evidence>
<dbReference type="SUPFAM" id="SSF53822">
    <property type="entry name" value="Periplasmic binding protein-like I"/>
    <property type="match status" value="1"/>
</dbReference>
<dbReference type="PATRIC" id="fig|545.11.peg.3643"/>
<dbReference type="AlphaFoldDB" id="A0A078LB04"/>
<organism evidence="5">
    <name type="scientific">Citrobacter koseri</name>
    <name type="common">Citrobacter diversus</name>
    <dbReference type="NCBI Taxonomy" id="545"/>
    <lineage>
        <taxon>Bacteria</taxon>
        <taxon>Pseudomonadati</taxon>
        <taxon>Pseudomonadota</taxon>
        <taxon>Gammaproteobacteria</taxon>
        <taxon>Enterobacterales</taxon>
        <taxon>Enterobacteriaceae</taxon>
        <taxon>Citrobacter</taxon>
    </lineage>
</organism>
<evidence type="ECO:0000313" key="8">
    <source>
        <dbReference type="EMBL" id="SQB28775.1"/>
    </source>
</evidence>
<sequence>MSITRKRRSTGKVTIADVAQLAGVGTMTVSRALRTPEQVSDKLREKIEAAVNELGYMPNLAASALASASSRTIAMVVPNLTEAGCSEMFAGLQQVLQPAGYQIMLAESLHHLEQEEKLLETLLASNIAAAILLSVEHSDTVRHWLKNASIPVMEIGAIRTDPIDMNIGIDNVAAMYELTEMLIQRGYQNIGLLCANQEQWIFQQHLQGWYKAMLRHHMSPNRVINAALPPNFSTGASQLPEFILAWPELDALVCVSDELACGALYECQRRRIKVPDDLAVVGFGDSDVSRVCQPPLTTMAVPHRKIGLEAGRALLERLKDGNWSDRKQIASSLCLRDSC</sequence>
<evidence type="ECO:0000256" key="1">
    <source>
        <dbReference type="ARBA" id="ARBA00023015"/>
    </source>
</evidence>
<evidence type="ECO:0000313" key="6">
    <source>
        <dbReference type="EMBL" id="MBJ9870351.1"/>
    </source>
</evidence>